<sequence>MGKNGKQWGSKTAKADAWHGQGGQQGGSQYGSWRYWRGIDSHRAPWRKENPRPAFPTFMQMPSQPATNKAEDTTTEAGGLQTLQSVLTKARRAELRVKKLGQEREGLQRKWEKFNEELKATFVKEKNKFHREVERNEKEMNAALQGQEVARQTVVQVATGQPIETESRKTTDVAAANWEAMTQQWEKEGDGMDGVLQRALDGTARTPPHSRARRPRSPPLEGFSLSGAGTLHSDNTVPMETDHPAMYNQTSPGFVRDDPYLTSPGASSLAGPLAAARATVELPPANRVPPPGLMQPEGGESGQTMPPSTPPRAASISATTPPKTDRPAAAGVHPLAEMLSAKRVERRSALEPFGGKQARDVGHARPPDQQASEGTSGPFVDDDNDELDRGMPSPGASNMCIGDAGAQALSTCFGQQEVRSFCAHCYAFFACVVAPICNAGLHLPIETEMGQKSRPAILSSRKESGHQASPLLAHFSFRRISRRLVRLPLPRPSSPDFSEDEWLGIIVHAPYYQPRCWGINLRHVQDVDDIMDVLLRQGSELFDEGFDAIVPITPPRHDVFANFIVYPRCLGHVGGCKYIAAMVDATCVGGRYFATVLPQTLSRRAFVAYIQSQITYEPDQLLVYFGRHDGPASDQEPMHLEDGDAITVLAQTGRPPTPFDVRTLLERNAPRGKLEHVPMHEYAPGYCLIRGSERWYLHQRYHHSRTPAQAAALYLDRELTELTLRSSDEFPDLDMMGEPCIAILAATNLPPGPNAGGDALERLDVFTFLDFRPIGFKPQVHFSHSFQLHVPTLLSLYSICISPDFGLSIEGGVVHRDFVIVPQGMTPHLHRPSRLSVPIAEADHRFTRKTTTFPARDLTVRLDGAVHLTHEEHLRALFLPFGDGNPAHGAPPEVVMQEQEVVAPRDFIQALFLILTPNFTPDIAVIPLAAPSSVQEVLSELEGLGERGEALTVGRPLEEMLQSSEGWDPTAEIPGQDDPAFLLLTDEGHARFPLDDTRRAQTKTDIADLLGYDMSRLTLRGVLPRPVDVCVYGWKCNALVVATQRLLRPSRRDTDPKVVVFDLRAILQGILWEFVDAAYLPINDLIARFGAQCPLGYHVHLTGGRVARAAGREVMYLHIAQRITVACEPDGIPDSSEPESDSDNPPSGDDAAPTDESSSSTSSRSTRSRSPRGRAGRCPRDCEAEVVDALENTHLPKLPPDVRLPLWGDWDIALTRPLPMHAPFCGFNTLRVHISKGWTLSPISCKLLAEPTSGSPQESLNIAVLSFLAPRLGRRWRYIPPPDAVFIREDPSEDGEESEEDETMLLLTFSVLTPGYPPENVAISLPLPATAEAAINRVEAARCPDKARLFPRLLPARPQPLPGSGVLVSTPLCLADIMPPRALVCIDTTRFDGRLYATTVPTYVNSHFLCCLAEIPDCSRVRIVTGEASNTLAPDSWCHVSDGDTFIFLPPGGVLGPARQLEQALLQRSAWHAQPVLPVPASDSIYCLVSEDGCTRAHLDLRCPTTYRAQLAGALGMAARQLALTPAVPPARDVALDGFPCRTVIAAHHTSSQMPAEPLCVILDLRALLRGWRFHQALRGDFECEPALEAITPLAPDGWTPFFPHFPEGAERIRVAHGQIIAVSLRPRPLNPADQGSASSTHADLASQPEVVEPIAAEPAAVSSEPAARPSQTHEVAAQSGARAPEPTNTGSSSLEASLEYTPPSLGVVLQSFTGVFLVLGQNYQPELVSVRLRVGCSVEDALETLHSRRRAHAATCLPRLIAVHPQPRGDHALAIGMPTWPCDGAMIAYDCRAIDGRLFALCIGSRARKADLLIAAGLDEGFDCDIFVKDQPWALEHGAVVALAHGDLVQITPRHHHEAAWISPPSPTIFTSLKACWFCAQPGPDAHLAMMWGSFTAVLSWRQFSQGNAGPGDSPPGGTITITDAGTGSTITADTGQDICLKTPQLLAPWLLTGPPAHASAGDTETGPWPELQDTVTLLEEAACASDEWAFLAATLLDTLLEFYGGPCPPEGRTRVSQDGRQSKPTLCLDLVCPPSRPSHNAMDVQIPPAAIHQGASWEYGGRGHATQMHTFAGLELPLTPHDLLMLLSKAPPLLVYEQARVSPDAVALLDGDAFARICEPSGTASNTRRILCYTDGSYYPPGFNCTYGNFPEWLAAPTEVDAHKRYAMSLSSDASWLRFPIVQIPLNMYPDIKGSTSNAAVLRKWLSQGLVTDPQNYEMLRQAILAAPQALSSAPDGWPQPPSLDSVPDVTALQRVLSSSKLHKAPRPDGIPAELGKTFPVEIADLLLPLLLKFVLRGEEAIGHKVGEAIFFWKGKGSHQDCGAYRAILLLNAWAKAIHQALRPRALQLYHASAPPLQLGSRPGSNVVYGSHLVRAFQRWAASLGLTGFVLFADIASAYYSAVRELIAGRPGADGDGVPDAALANLNLSREDLDRLRDHAFEPPALRQAGADAWTEAVSHCITDGTFFIIRGDSVAVSTNRGTRPGSSWADILFAAVMQRVLRRRDELRAGLLYPTQAPKIPWDGRRVLTPCEPGTAALGIDDVVWADDLATMRLCQDPSHAPAAMGLEAGCLVDAFYEHGFVLSFGCRKTAILASPTGAGSRKLRQKLFGPRAGAGELKVLVEGAGAATVPLIPSYKHLGTMQGPKGGLSAEIVHRTSQAFAAYNEGRRKVYRARAIPPDRKAFILRTAVIPKLTFGCGAWGPLTAGDYKKFAGYLEQAMEAFRWLHSLVGFQADLPLPDTGWEAWSALMLQKPGRLKRHLVTATACRERWGAFVPASEPPDQVHAQAPPGFLPGTLRTPPVLCPPDNICQPLLTALLGLEDESSDLGWQLIEEHIAPFETLRRTVESWIGHPSAQPWARGIGMDLLLLLDPALICESVQAVPSSRACPADTVPAWPSLAPISFVSSGQPCSFSIPAPPPGLWLPGLAVSLTVRQAKAFAVWIEGACRVIAEAVAISQRQPFRIECPGIRKAAGPAVSWLEDCGFTVQMSCIFSP</sequence>
<feature type="compositionally biased region" description="Low complexity" evidence="2">
    <location>
        <begin position="1918"/>
        <end position="1929"/>
    </location>
</feature>
<feature type="coiled-coil region" evidence="1">
    <location>
        <begin position="83"/>
        <end position="117"/>
    </location>
</feature>
<feature type="region of interest" description="Disordered" evidence="2">
    <location>
        <begin position="1659"/>
        <end position="1697"/>
    </location>
</feature>
<dbReference type="PANTHER" id="PTHR19446">
    <property type="entry name" value="REVERSE TRANSCRIPTASES"/>
    <property type="match status" value="1"/>
</dbReference>
<feature type="compositionally biased region" description="Basic and acidic residues" evidence="2">
    <location>
        <begin position="357"/>
        <end position="366"/>
    </location>
</feature>
<feature type="compositionally biased region" description="Gly residues" evidence="2">
    <location>
        <begin position="20"/>
        <end position="29"/>
    </location>
</feature>
<feature type="compositionally biased region" description="Basic residues" evidence="2">
    <location>
        <begin position="1166"/>
        <end position="1177"/>
    </location>
</feature>
<evidence type="ECO:0000256" key="1">
    <source>
        <dbReference type="SAM" id="Coils"/>
    </source>
</evidence>
<evidence type="ECO:0000313" key="4">
    <source>
        <dbReference type="Proteomes" id="UP000186817"/>
    </source>
</evidence>
<gene>
    <name evidence="3" type="ORF">AK812_SmicGene796</name>
</gene>
<dbReference type="EMBL" id="LSRX01000008">
    <property type="protein sequence ID" value="OLQ15000.1"/>
    <property type="molecule type" value="Genomic_DNA"/>
</dbReference>
<evidence type="ECO:0000313" key="3">
    <source>
        <dbReference type="EMBL" id="OLQ15000.1"/>
    </source>
</evidence>
<name>A0A1Q9F5Q4_SYMMI</name>
<organism evidence="3 4">
    <name type="scientific">Symbiodinium microadriaticum</name>
    <name type="common">Dinoflagellate</name>
    <name type="synonym">Zooxanthella microadriatica</name>
    <dbReference type="NCBI Taxonomy" id="2951"/>
    <lineage>
        <taxon>Eukaryota</taxon>
        <taxon>Sar</taxon>
        <taxon>Alveolata</taxon>
        <taxon>Dinophyceae</taxon>
        <taxon>Suessiales</taxon>
        <taxon>Symbiodiniaceae</taxon>
        <taxon>Symbiodinium</taxon>
    </lineage>
</organism>
<feature type="compositionally biased region" description="Low complexity" evidence="2">
    <location>
        <begin position="1143"/>
        <end position="1165"/>
    </location>
</feature>
<reference evidence="3 4" key="1">
    <citation type="submission" date="2016-02" db="EMBL/GenBank/DDBJ databases">
        <title>Genome analysis of coral dinoflagellate symbionts highlights evolutionary adaptations to a symbiotic lifestyle.</title>
        <authorList>
            <person name="Aranda M."/>
            <person name="Li Y."/>
            <person name="Liew Y.J."/>
            <person name="Baumgarten S."/>
            <person name="Simakov O."/>
            <person name="Wilson M."/>
            <person name="Piel J."/>
            <person name="Ashoor H."/>
            <person name="Bougouffa S."/>
            <person name="Bajic V.B."/>
            <person name="Ryu T."/>
            <person name="Ravasi T."/>
            <person name="Bayer T."/>
            <person name="Micklem G."/>
            <person name="Kim H."/>
            <person name="Bhak J."/>
            <person name="Lajeunesse T.C."/>
            <person name="Voolstra C.R."/>
        </authorList>
    </citation>
    <scope>NUCLEOTIDE SEQUENCE [LARGE SCALE GENOMIC DNA]</scope>
    <source>
        <strain evidence="3 4">CCMP2467</strain>
    </source>
</reference>
<feature type="region of interest" description="Disordered" evidence="2">
    <location>
        <begin position="1"/>
        <end position="31"/>
    </location>
</feature>
<accession>A0A1Q9F5Q4</accession>
<proteinExistence type="predicted"/>
<dbReference type="OrthoDB" id="452353at2759"/>
<dbReference type="Proteomes" id="UP000186817">
    <property type="component" value="Unassembled WGS sequence"/>
</dbReference>
<feature type="compositionally biased region" description="Low complexity" evidence="2">
    <location>
        <begin position="1659"/>
        <end position="1671"/>
    </location>
</feature>
<feature type="region of interest" description="Disordered" evidence="2">
    <location>
        <begin position="1128"/>
        <end position="1179"/>
    </location>
</feature>
<comment type="caution">
    <text evidence="3">The sequence shown here is derived from an EMBL/GenBank/DDBJ whole genome shotgun (WGS) entry which is preliminary data.</text>
</comment>
<keyword evidence="1" id="KW-0175">Coiled coil</keyword>
<feature type="region of interest" description="Disordered" evidence="2">
    <location>
        <begin position="201"/>
        <end position="240"/>
    </location>
</feature>
<feature type="region of interest" description="Disordered" evidence="2">
    <location>
        <begin position="1907"/>
        <end position="1929"/>
    </location>
</feature>
<feature type="region of interest" description="Disordered" evidence="2">
    <location>
        <begin position="283"/>
        <end position="329"/>
    </location>
</feature>
<protein>
    <submittedName>
        <fullName evidence="3">Uncharacterized protein</fullName>
    </submittedName>
</protein>
<evidence type="ECO:0000256" key="2">
    <source>
        <dbReference type="SAM" id="MobiDB-lite"/>
    </source>
</evidence>
<feature type="region of interest" description="Disordered" evidence="2">
    <location>
        <begin position="44"/>
        <end position="75"/>
    </location>
</feature>
<keyword evidence="4" id="KW-1185">Reference proteome</keyword>
<feature type="region of interest" description="Disordered" evidence="2">
    <location>
        <begin position="352"/>
        <end position="398"/>
    </location>
</feature>
<feature type="compositionally biased region" description="Polar residues" evidence="2">
    <location>
        <begin position="1687"/>
        <end position="1696"/>
    </location>
</feature>